<dbReference type="SMART" id="SM00987">
    <property type="entry name" value="UreE_C"/>
    <property type="match status" value="1"/>
</dbReference>
<accession>A0ABR8WLZ6</accession>
<dbReference type="InterPro" id="IPR036895">
    <property type="entry name" value="Uracil-DNA_glycosylase-like_sf"/>
</dbReference>
<name>A0ABR8WLZ6_9FLAO</name>
<dbReference type="SUPFAM" id="SSF52141">
    <property type="entry name" value="Uracil-DNA glycosylase-like"/>
    <property type="match status" value="1"/>
</dbReference>
<feature type="domain" description="Uracil-DNA glycosylase-like" evidence="1">
    <location>
        <begin position="9"/>
        <end position="159"/>
    </location>
</feature>
<gene>
    <name evidence="2" type="ORF">H9628_06380</name>
</gene>
<evidence type="ECO:0000313" key="2">
    <source>
        <dbReference type="EMBL" id="MBD8018092.1"/>
    </source>
</evidence>
<protein>
    <submittedName>
        <fullName evidence="2">DNA-deoxyinosine glycosylase</fullName>
        <ecNumber evidence="2">3.2.2.15</ecNumber>
    </submittedName>
</protein>
<sequence>MADRITSFPPIISETSKVLILGSAPGVKSLQMQQYYAHPQNQFWKILFHLFEEEFQIDYDARKQLLAKYDIALWDVIDSCEREGSSDAKIRKEEHNDVLQLISDYPNIKAVFSNGQKSSKEVQKILGKDSQIPFGVLPSTSPLHTIGFEKKLEAWKVVKTFL</sequence>
<dbReference type="InterPro" id="IPR026353">
    <property type="entry name" value="Hypoxan-DNA_Glyclase"/>
</dbReference>
<evidence type="ECO:0000259" key="1">
    <source>
        <dbReference type="SMART" id="SM00986"/>
    </source>
</evidence>
<dbReference type="Proteomes" id="UP000626242">
    <property type="component" value="Unassembled WGS sequence"/>
</dbReference>
<dbReference type="SMART" id="SM00986">
    <property type="entry name" value="UDG"/>
    <property type="match status" value="1"/>
</dbReference>
<dbReference type="EC" id="3.2.2.15" evidence="2"/>
<proteinExistence type="predicted"/>
<keyword evidence="3" id="KW-1185">Reference proteome</keyword>
<keyword evidence="2" id="KW-0326">Glycosidase</keyword>
<dbReference type="GO" id="GO:0033958">
    <property type="term" value="F:DNA-deoxyinosine glycosylase activity"/>
    <property type="evidence" value="ECO:0007669"/>
    <property type="project" value="UniProtKB-EC"/>
</dbReference>
<dbReference type="CDD" id="cd10032">
    <property type="entry name" value="UDG-F6_HDG"/>
    <property type="match status" value="1"/>
</dbReference>
<dbReference type="InterPro" id="IPR005122">
    <property type="entry name" value="Uracil-DNA_glycosylase-like"/>
</dbReference>
<organism evidence="2 3">
    <name type="scientific">Kaistella pullorum</name>
    <dbReference type="NCBI Taxonomy" id="2763074"/>
    <lineage>
        <taxon>Bacteria</taxon>
        <taxon>Pseudomonadati</taxon>
        <taxon>Bacteroidota</taxon>
        <taxon>Flavobacteriia</taxon>
        <taxon>Flavobacteriales</taxon>
        <taxon>Weeksellaceae</taxon>
        <taxon>Chryseobacterium group</taxon>
        <taxon>Kaistella</taxon>
    </lineage>
</organism>
<dbReference type="EMBL" id="JACSPS010000002">
    <property type="protein sequence ID" value="MBD8018092.1"/>
    <property type="molecule type" value="Genomic_DNA"/>
</dbReference>
<dbReference type="NCBIfam" id="TIGR04274">
    <property type="entry name" value="hypoxanDNAglyco"/>
    <property type="match status" value="1"/>
</dbReference>
<reference evidence="2 3" key="1">
    <citation type="submission" date="2020-08" db="EMBL/GenBank/DDBJ databases">
        <title>A Genomic Blueprint of the Chicken Gut Microbiome.</title>
        <authorList>
            <person name="Gilroy R."/>
            <person name="Ravi A."/>
            <person name="Getino M."/>
            <person name="Pursley I."/>
            <person name="Horton D.L."/>
            <person name="Alikhan N.-F."/>
            <person name="Baker D."/>
            <person name="Gharbi K."/>
            <person name="Hall N."/>
            <person name="Watson M."/>
            <person name="Adriaenssens E.M."/>
            <person name="Foster-Nyarko E."/>
            <person name="Jarju S."/>
            <person name="Secka A."/>
            <person name="Antonio M."/>
            <person name="Oren A."/>
            <person name="Chaudhuri R."/>
            <person name="La Ragione R.M."/>
            <person name="Hildebrand F."/>
            <person name="Pallen M.J."/>
        </authorList>
    </citation>
    <scope>NUCLEOTIDE SEQUENCE [LARGE SCALE GENOMIC DNA]</scope>
    <source>
        <strain evidence="2 3">Sa1CVA4</strain>
    </source>
</reference>
<dbReference type="RefSeq" id="WP_251833289.1">
    <property type="nucleotide sequence ID" value="NZ_JACSPS010000002.1"/>
</dbReference>
<evidence type="ECO:0000313" key="3">
    <source>
        <dbReference type="Proteomes" id="UP000626242"/>
    </source>
</evidence>
<comment type="caution">
    <text evidence="2">The sequence shown here is derived from an EMBL/GenBank/DDBJ whole genome shotgun (WGS) entry which is preliminary data.</text>
</comment>
<dbReference type="Gene3D" id="3.40.470.10">
    <property type="entry name" value="Uracil-DNA glycosylase-like domain"/>
    <property type="match status" value="1"/>
</dbReference>
<keyword evidence="2" id="KW-0378">Hydrolase</keyword>
<dbReference type="Pfam" id="PF03167">
    <property type="entry name" value="UDG"/>
    <property type="match status" value="1"/>
</dbReference>